<evidence type="ECO:0000256" key="2">
    <source>
        <dbReference type="ARBA" id="ARBA00004613"/>
    </source>
</evidence>
<dbReference type="GO" id="GO:0005576">
    <property type="term" value="C:extracellular region"/>
    <property type="evidence" value="ECO:0007669"/>
    <property type="project" value="UniProtKB-SubCell"/>
</dbReference>
<dbReference type="EMBL" id="CP031598">
    <property type="protein sequence ID" value="QEW26349.1"/>
    <property type="molecule type" value="Genomic_DNA"/>
</dbReference>
<dbReference type="GO" id="GO:0016020">
    <property type="term" value="C:membrane"/>
    <property type="evidence" value="ECO:0007669"/>
    <property type="project" value="UniProtKB-SubCell"/>
</dbReference>
<dbReference type="InterPro" id="IPR001343">
    <property type="entry name" value="Hemolysn_Ca-bd"/>
</dbReference>
<dbReference type="KEGG" id="rid:RIdsm_02148"/>
<dbReference type="Gene3D" id="2.170.16.10">
    <property type="entry name" value="Hedgehog/Intein (Hint) domain"/>
    <property type="match status" value="1"/>
</dbReference>
<dbReference type="InterPro" id="IPR011049">
    <property type="entry name" value="Serralysin-like_metalloprot_C"/>
</dbReference>
<dbReference type="Proteomes" id="UP000325785">
    <property type="component" value="Chromosome"/>
</dbReference>
<proteinExistence type="predicted"/>
<reference evidence="10 11" key="1">
    <citation type="submission" date="2018-08" db="EMBL/GenBank/DDBJ databases">
        <title>Genetic Globetrotter - A new plasmid hitch-hiking vast phylogenetic and geographic distances.</title>
        <authorList>
            <person name="Vollmers J."/>
            <person name="Petersen J."/>
        </authorList>
    </citation>
    <scope>NUCLEOTIDE SEQUENCE [LARGE SCALE GENOMIC DNA]</scope>
    <source>
        <strain evidence="10 11">DSM 26383</strain>
    </source>
</reference>
<feature type="compositionally biased region" description="Acidic residues" evidence="8">
    <location>
        <begin position="322"/>
        <end position="331"/>
    </location>
</feature>
<dbReference type="InterPro" id="IPR050557">
    <property type="entry name" value="RTX_toxin/Mannuronan_C5-epim"/>
</dbReference>
<evidence type="ECO:0000256" key="4">
    <source>
        <dbReference type="ARBA" id="ARBA00022656"/>
    </source>
</evidence>
<keyword evidence="7" id="KW-0472">Membrane</keyword>
<dbReference type="InterPro" id="IPR003995">
    <property type="entry name" value="RTX_toxin_determinant-A"/>
</dbReference>
<feature type="compositionally biased region" description="Acidic residues" evidence="8">
    <location>
        <begin position="295"/>
        <end position="304"/>
    </location>
</feature>
<feature type="region of interest" description="Disordered" evidence="8">
    <location>
        <begin position="1"/>
        <end position="56"/>
    </location>
</feature>
<dbReference type="InterPro" id="IPR028992">
    <property type="entry name" value="Hedgehog/Intein_dom"/>
</dbReference>
<dbReference type="RefSeq" id="WP_057819525.1">
    <property type="nucleotide sequence ID" value="NZ_CP031598.1"/>
</dbReference>
<organism evidence="10 11">
    <name type="scientific">Roseovarius indicus</name>
    <dbReference type="NCBI Taxonomy" id="540747"/>
    <lineage>
        <taxon>Bacteria</taxon>
        <taxon>Pseudomonadati</taxon>
        <taxon>Pseudomonadota</taxon>
        <taxon>Alphaproteobacteria</taxon>
        <taxon>Rhodobacterales</taxon>
        <taxon>Roseobacteraceae</taxon>
        <taxon>Roseovarius</taxon>
    </lineage>
</organism>
<accession>A0A5P3AAH2</accession>
<dbReference type="PRINTS" id="PR00313">
    <property type="entry name" value="CABNDNGRPT"/>
</dbReference>
<name>A0A5P3AAH2_9RHOB</name>
<comment type="subcellular location">
    <subcellularLocation>
        <location evidence="1">Membrane</location>
    </subcellularLocation>
    <subcellularLocation>
        <location evidence="2">Secreted</location>
    </subcellularLocation>
</comment>
<evidence type="ECO:0000256" key="3">
    <source>
        <dbReference type="ARBA" id="ARBA00022525"/>
    </source>
</evidence>
<evidence type="ECO:0000256" key="5">
    <source>
        <dbReference type="ARBA" id="ARBA00022737"/>
    </source>
</evidence>
<gene>
    <name evidence="10" type="primary">cya_2</name>
    <name evidence="10" type="ORF">RIdsm_02148</name>
</gene>
<dbReference type="PROSITE" id="PS50817">
    <property type="entry name" value="INTEIN_N_TER"/>
    <property type="match status" value="1"/>
</dbReference>
<dbReference type="Pfam" id="PF00353">
    <property type="entry name" value="HemolysinCabind"/>
    <property type="match status" value="7"/>
</dbReference>
<dbReference type="PRINTS" id="PR01488">
    <property type="entry name" value="RTXTOXINA"/>
</dbReference>
<evidence type="ECO:0000256" key="8">
    <source>
        <dbReference type="SAM" id="MobiDB-lite"/>
    </source>
</evidence>
<keyword evidence="6" id="KW-0843">Virulence</keyword>
<evidence type="ECO:0000313" key="11">
    <source>
        <dbReference type="Proteomes" id="UP000325785"/>
    </source>
</evidence>
<sequence>MAPTNNPGIVDGEDTGENMGLGYDDSNAPTDQGGDQITNGDDTIYGNGGDDTIDGAGGNDVIFGDGPDGTSGGSAREIFQWADAPGFADLAYASGFTQDTGEASITFSIENEDAGTQSQYQTEDQLTAGLDDEVAEDASFESVTNVNGNSTTYRWTSDEGTIEDVEFRVNDLDGDGLVEVRAYDENGNEVPVYIEDAGTGIDTSSTNGLPGDNFADSNDQNYTDDNDPEHSFKVSIPGPVAYFEVVHSQDGGGNSGVNVTDIAFNVSGGDVGTPGNDDLSGGDGDDVIDGGGGEDTIDGGDGDDTLSGGDDNDTITGGDGNDVVEDMDGDNTIDTSSDLGQAALPDRGYPGLFPADSDPNDDRDMVTTGDGNDSIRTGDDADTIVSGGGNDTINSGIDDDEVYAGDGDDLITTGEGSDYVEAGDGNDTVYGGLGPSFPDELNITDEDTGFPSPDLVTDNGMDTIYGGAGEDVIYGEDDNDLIFGGDDNDYIDGGIDQDTIDAGEGDDTLIGGQGDDFLDGNIGNDEMTGGDGNDTFLELSAEGADTITDFGVGDTGSITDGDQTNNDFVDLSSFYNDTTVADVNAAGGDFDTPLEMMRADAEDGRLDGNIDGTDYSGQIGGVDLTLQDGAGGAVTGSALTYDNTNVPCFVSGTLIATRRGSVPIEELKAGDEVITMDHGFQKIRWIGSTTVPAEGSLAPVVIRKGAMGNERDLRVSPQHRMLVRGWHVELMFGKPEALVPAKALINDETVFPLEGGTVDYFHMMFDRHELVYAEGIPSESFHPGHVGMGAFAEDAREEILQLFPELREDVTAYSEPVRPTLKVREARVLAENPELIKE</sequence>
<dbReference type="Gene3D" id="2.150.10.10">
    <property type="entry name" value="Serralysin-like metalloprotease, C-terminal"/>
    <property type="match status" value="3"/>
</dbReference>
<feature type="compositionally biased region" description="Polar residues" evidence="8">
    <location>
        <begin position="27"/>
        <end position="41"/>
    </location>
</feature>
<feature type="region of interest" description="Disordered" evidence="8">
    <location>
        <begin position="268"/>
        <end position="398"/>
    </location>
</feature>
<dbReference type="PANTHER" id="PTHR38340:SF1">
    <property type="entry name" value="S-LAYER PROTEIN"/>
    <property type="match status" value="1"/>
</dbReference>
<feature type="region of interest" description="Disordered" evidence="8">
    <location>
        <begin position="199"/>
        <end position="230"/>
    </location>
</feature>
<evidence type="ECO:0000259" key="9">
    <source>
        <dbReference type="Pfam" id="PF13403"/>
    </source>
</evidence>
<dbReference type="AlphaFoldDB" id="A0A5P3AAH2"/>
<dbReference type="GO" id="GO:0005509">
    <property type="term" value="F:calcium ion binding"/>
    <property type="evidence" value="ECO:0007669"/>
    <property type="project" value="InterPro"/>
</dbReference>
<dbReference type="InterPro" id="IPR006141">
    <property type="entry name" value="Intein_N"/>
</dbReference>
<dbReference type="InterPro" id="IPR018511">
    <property type="entry name" value="Hemolysin-typ_Ca-bd_CS"/>
</dbReference>
<keyword evidence="5" id="KW-0677">Repeat</keyword>
<evidence type="ECO:0000256" key="7">
    <source>
        <dbReference type="ARBA" id="ARBA00023136"/>
    </source>
</evidence>
<dbReference type="InterPro" id="IPR036844">
    <property type="entry name" value="Hint_dom_sf"/>
</dbReference>
<dbReference type="SUPFAM" id="SSF51120">
    <property type="entry name" value="beta-Roll"/>
    <property type="match status" value="3"/>
</dbReference>
<keyword evidence="4" id="KW-0800">Toxin</keyword>
<evidence type="ECO:0000313" key="10">
    <source>
        <dbReference type="EMBL" id="QEW26349.1"/>
    </source>
</evidence>
<feature type="domain" description="Hedgehog/Intein (Hint)" evidence="9">
    <location>
        <begin position="647"/>
        <end position="785"/>
    </location>
</feature>
<keyword evidence="3" id="KW-0964">Secreted</keyword>
<dbReference type="SUPFAM" id="SSF51294">
    <property type="entry name" value="Hedgehog/intein (Hint) domain"/>
    <property type="match status" value="1"/>
</dbReference>
<dbReference type="GO" id="GO:0016539">
    <property type="term" value="P:intein-mediated protein splicing"/>
    <property type="evidence" value="ECO:0007669"/>
    <property type="project" value="InterPro"/>
</dbReference>
<evidence type="ECO:0000256" key="6">
    <source>
        <dbReference type="ARBA" id="ARBA00023026"/>
    </source>
</evidence>
<evidence type="ECO:0000256" key="1">
    <source>
        <dbReference type="ARBA" id="ARBA00004370"/>
    </source>
</evidence>
<dbReference type="PANTHER" id="PTHR38340">
    <property type="entry name" value="S-LAYER PROTEIN"/>
    <property type="match status" value="1"/>
</dbReference>
<dbReference type="PROSITE" id="PS00330">
    <property type="entry name" value="HEMOLYSIN_CALCIUM"/>
    <property type="match status" value="3"/>
</dbReference>
<protein>
    <submittedName>
        <fullName evidence="10">Cyclolysin</fullName>
    </submittedName>
</protein>
<dbReference type="GO" id="GO:0090729">
    <property type="term" value="F:toxin activity"/>
    <property type="evidence" value="ECO:0007669"/>
    <property type="project" value="UniProtKB-KW"/>
</dbReference>
<dbReference type="Pfam" id="PF13403">
    <property type="entry name" value="Hint_2"/>
    <property type="match status" value="1"/>
</dbReference>